<dbReference type="PROSITE" id="PS50109">
    <property type="entry name" value="HIS_KIN"/>
    <property type="match status" value="1"/>
</dbReference>
<dbReference type="InterPro" id="IPR003594">
    <property type="entry name" value="HATPase_dom"/>
</dbReference>
<sequence length="611" mass="69193">MIKTLKGKISVVYICLVLMIAIVGFTSAFNLHALSRSIDGLMVNNYKSINAANNMIEAIDGQNVAILNYLNNNDQKQINLFYKNSDEFYKWYNIEANNITELGERDYVSKINNDYARYVMSFSDVQDIRNKQGTDKATNFYDDKITNLYNNLKSDLKGLAAINEKAMFGGKDKVTKDSIAIMYIILGLSSVAVIGGYLISTFFINKFLKPIYILTESIKSVREGELHKEIDVDSSDEIGLLAHEFNNMTKRLQQFEYSSKGKLLTEKNKSIAIVKSISDPLIVLDTNYKFTLLNDACEDIFGIKETDVLHKHFLEGIRNGELYEYISSIYKEDNEKKSEKIMNIEVNEKDYYFNIISTAIKDRDLESYGIVVLFQNITKLKQLEKIKTDFMGTISHELKTPLTSIMMGVSLITDKKIGDLNEKQKNIVDAIREDGERLASLISELLQLSKIESDKAIFNMKQCSIIGVIENCVKRFNDQAISKEVNLYYEGSEWLPQVTIDPEKVSWALNNLVSNALKYINAGDEISIKVKAKNNEMYVSVEDTGVGIPNEYQKIIFDKFVQVKGGDLEMRSSGIGLAITKEIIEAHGGDIWCESKLDVGSKFTFTLPISN</sequence>
<evidence type="ECO:0000256" key="1">
    <source>
        <dbReference type="ARBA" id="ARBA00000085"/>
    </source>
</evidence>
<keyword evidence="7" id="KW-0547">Nucleotide-binding</keyword>
<dbReference type="GO" id="GO:0005524">
    <property type="term" value="F:ATP binding"/>
    <property type="evidence" value="ECO:0007669"/>
    <property type="project" value="UniProtKB-KW"/>
</dbReference>
<keyword evidence="12" id="KW-1133">Transmembrane helix</keyword>
<dbReference type="NCBIfam" id="TIGR00229">
    <property type="entry name" value="sensory_box"/>
    <property type="match status" value="1"/>
</dbReference>
<evidence type="ECO:0000259" key="14">
    <source>
        <dbReference type="PROSITE" id="PS50112"/>
    </source>
</evidence>
<feature type="domain" description="PAS" evidence="14">
    <location>
        <begin position="266"/>
        <end position="349"/>
    </location>
</feature>
<dbReference type="GO" id="GO:0006355">
    <property type="term" value="P:regulation of DNA-templated transcription"/>
    <property type="evidence" value="ECO:0007669"/>
    <property type="project" value="InterPro"/>
</dbReference>
<evidence type="ECO:0000256" key="11">
    <source>
        <dbReference type="ARBA" id="ARBA00023136"/>
    </source>
</evidence>
<dbReference type="InterPro" id="IPR003661">
    <property type="entry name" value="HisK_dim/P_dom"/>
</dbReference>
<dbReference type="PANTHER" id="PTHR42878:SF7">
    <property type="entry name" value="SENSOR HISTIDINE KINASE GLRK"/>
    <property type="match status" value="1"/>
</dbReference>
<dbReference type="Pfam" id="PF00989">
    <property type="entry name" value="PAS"/>
    <property type="match status" value="1"/>
</dbReference>
<dbReference type="InterPro" id="IPR000014">
    <property type="entry name" value="PAS"/>
</dbReference>
<gene>
    <name evidence="16" type="ORF">I6U48_16950</name>
</gene>
<evidence type="ECO:0000259" key="13">
    <source>
        <dbReference type="PROSITE" id="PS50109"/>
    </source>
</evidence>
<dbReference type="GO" id="GO:0000156">
    <property type="term" value="F:phosphorelay response regulator activity"/>
    <property type="evidence" value="ECO:0007669"/>
    <property type="project" value="TreeGrafter"/>
</dbReference>
<dbReference type="GO" id="GO:0030295">
    <property type="term" value="F:protein kinase activator activity"/>
    <property type="evidence" value="ECO:0007669"/>
    <property type="project" value="TreeGrafter"/>
</dbReference>
<accession>A0A949TXW1</accession>
<dbReference type="SMART" id="SM00091">
    <property type="entry name" value="PAS"/>
    <property type="match status" value="1"/>
</dbReference>
<dbReference type="SMART" id="SM00304">
    <property type="entry name" value="HAMP"/>
    <property type="match status" value="1"/>
</dbReference>
<evidence type="ECO:0000256" key="9">
    <source>
        <dbReference type="ARBA" id="ARBA00022840"/>
    </source>
</evidence>
<evidence type="ECO:0000256" key="3">
    <source>
        <dbReference type="ARBA" id="ARBA00012438"/>
    </source>
</evidence>
<evidence type="ECO:0000313" key="16">
    <source>
        <dbReference type="EMBL" id="MBV7274583.1"/>
    </source>
</evidence>
<dbReference type="GO" id="GO:0005886">
    <property type="term" value="C:plasma membrane"/>
    <property type="evidence" value="ECO:0007669"/>
    <property type="project" value="UniProtKB-SubCell"/>
</dbReference>
<dbReference type="SMART" id="SM00388">
    <property type="entry name" value="HisKA"/>
    <property type="match status" value="1"/>
</dbReference>
<dbReference type="InterPro" id="IPR013767">
    <property type="entry name" value="PAS_fold"/>
</dbReference>
<comment type="catalytic activity">
    <reaction evidence="1">
        <text>ATP + protein L-histidine = ADP + protein N-phospho-L-histidine.</text>
        <dbReference type="EC" id="2.7.13.3"/>
    </reaction>
</comment>
<feature type="domain" description="Histidine kinase" evidence="13">
    <location>
        <begin position="393"/>
        <end position="611"/>
    </location>
</feature>
<keyword evidence="12" id="KW-0812">Transmembrane</keyword>
<name>A0A949TXW1_9CLOT</name>
<dbReference type="PROSITE" id="PS50112">
    <property type="entry name" value="PAS"/>
    <property type="match status" value="1"/>
</dbReference>
<evidence type="ECO:0000256" key="12">
    <source>
        <dbReference type="SAM" id="Phobius"/>
    </source>
</evidence>
<evidence type="ECO:0000256" key="2">
    <source>
        <dbReference type="ARBA" id="ARBA00004236"/>
    </source>
</evidence>
<dbReference type="InterPro" id="IPR050351">
    <property type="entry name" value="BphY/WalK/GraS-like"/>
</dbReference>
<keyword evidence="5" id="KW-0597">Phosphoprotein</keyword>
<feature type="domain" description="HAMP" evidence="15">
    <location>
        <begin position="205"/>
        <end position="257"/>
    </location>
</feature>
<dbReference type="GO" id="GO:0007234">
    <property type="term" value="P:osmosensory signaling via phosphorelay pathway"/>
    <property type="evidence" value="ECO:0007669"/>
    <property type="project" value="TreeGrafter"/>
</dbReference>
<dbReference type="CDD" id="cd00082">
    <property type="entry name" value="HisKA"/>
    <property type="match status" value="1"/>
</dbReference>
<keyword evidence="17" id="KW-1185">Reference proteome</keyword>
<dbReference type="InterPro" id="IPR024478">
    <property type="entry name" value="HlyB_4HB_MCP"/>
</dbReference>
<dbReference type="InterPro" id="IPR003660">
    <property type="entry name" value="HAMP_dom"/>
</dbReference>
<dbReference type="PROSITE" id="PS50885">
    <property type="entry name" value="HAMP"/>
    <property type="match status" value="1"/>
</dbReference>
<evidence type="ECO:0000256" key="6">
    <source>
        <dbReference type="ARBA" id="ARBA00022679"/>
    </source>
</evidence>
<keyword evidence="11 12" id="KW-0472">Membrane</keyword>
<dbReference type="Proteomes" id="UP000694308">
    <property type="component" value="Unassembled WGS sequence"/>
</dbReference>
<organism evidence="16 17">
    <name type="scientific">Clostridium thailandense</name>
    <dbReference type="NCBI Taxonomy" id="2794346"/>
    <lineage>
        <taxon>Bacteria</taxon>
        <taxon>Bacillati</taxon>
        <taxon>Bacillota</taxon>
        <taxon>Clostridia</taxon>
        <taxon>Eubacteriales</taxon>
        <taxon>Clostridiaceae</taxon>
        <taxon>Clostridium</taxon>
    </lineage>
</organism>
<dbReference type="FunFam" id="3.30.565.10:FF:000023">
    <property type="entry name" value="PAS domain-containing sensor histidine kinase"/>
    <property type="match status" value="1"/>
</dbReference>
<keyword evidence="4" id="KW-1003">Cell membrane</keyword>
<reference evidence="16" key="1">
    <citation type="submission" date="2020-12" db="EMBL/GenBank/DDBJ databases">
        <title>Clostridium thailandense sp. nov., a novel acetogenic bacterium isolated from peat land soil in Thailand.</title>
        <authorList>
            <person name="Chaikitkaew S."/>
            <person name="Birkeland N.K."/>
        </authorList>
    </citation>
    <scope>NUCLEOTIDE SEQUENCE</scope>
    <source>
        <strain evidence="16">PL3</strain>
    </source>
</reference>
<dbReference type="Pfam" id="PF00672">
    <property type="entry name" value="HAMP"/>
    <property type="match status" value="1"/>
</dbReference>
<dbReference type="InterPro" id="IPR005467">
    <property type="entry name" value="His_kinase_dom"/>
</dbReference>
<keyword evidence="8" id="KW-0418">Kinase</keyword>
<evidence type="ECO:0000256" key="4">
    <source>
        <dbReference type="ARBA" id="ARBA00022475"/>
    </source>
</evidence>
<comment type="subcellular location">
    <subcellularLocation>
        <location evidence="2">Cell membrane</location>
    </subcellularLocation>
</comment>
<keyword evidence="10" id="KW-0902">Two-component regulatory system</keyword>
<keyword evidence="9" id="KW-0067">ATP-binding</keyword>
<dbReference type="AlphaFoldDB" id="A0A949TXW1"/>
<dbReference type="GO" id="GO:0000155">
    <property type="term" value="F:phosphorelay sensor kinase activity"/>
    <property type="evidence" value="ECO:0007669"/>
    <property type="project" value="InterPro"/>
</dbReference>
<dbReference type="Pfam" id="PF12729">
    <property type="entry name" value="4HB_MCP_1"/>
    <property type="match status" value="1"/>
</dbReference>
<evidence type="ECO:0000313" key="17">
    <source>
        <dbReference type="Proteomes" id="UP000694308"/>
    </source>
</evidence>
<evidence type="ECO:0000256" key="8">
    <source>
        <dbReference type="ARBA" id="ARBA00022777"/>
    </source>
</evidence>
<dbReference type="RefSeq" id="WP_218321647.1">
    <property type="nucleotide sequence ID" value="NZ_JAEEGC010000090.1"/>
</dbReference>
<evidence type="ECO:0000256" key="10">
    <source>
        <dbReference type="ARBA" id="ARBA00023012"/>
    </source>
</evidence>
<dbReference type="PANTHER" id="PTHR42878">
    <property type="entry name" value="TWO-COMPONENT HISTIDINE KINASE"/>
    <property type="match status" value="1"/>
</dbReference>
<feature type="transmembrane region" description="Helical" evidence="12">
    <location>
        <begin position="12"/>
        <end position="34"/>
    </location>
</feature>
<dbReference type="EMBL" id="JAEEGC010000090">
    <property type="protein sequence ID" value="MBV7274583.1"/>
    <property type="molecule type" value="Genomic_DNA"/>
</dbReference>
<protein>
    <recommendedName>
        <fullName evidence="3">histidine kinase</fullName>
        <ecNumber evidence="3">2.7.13.3</ecNumber>
    </recommendedName>
</protein>
<evidence type="ECO:0000256" key="5">
    <source>
        <dbReference type="ARBA" id="ARBA00022553"/>
    </source>
</evidence>
<dbReference type="Pfam" id="PF02518">
    <property type="entry name" value="HATPase_c"/>
    <property type="match status" value="1"/>
</dbReference>
<feature type="transmembrane region" description="Helical" evidence="12">
    <location>
        <begin position="180"/>
        <end position="204"/>
    </location>
</feature>
<dbReference type="CDD" id="cd06225">
    <property type="entry name" value="HAMP"/>
    <property type="match status" value="1"/>
</dbReference>
<dbReference type="EC" id="2.7.13.3" evidence="3"/>
<dbReference type="CDD" id="cd00130">
    <property type="entry name" value="PAS"/>
    <property type="match status" value="1"/>
</dbReference>
<keyword evidence="6" id="KW-0808">Transferase</keyword>
<comment type="caution">
    <text evidence="16">The sequence shown here is derived from an EMBL/GenBank/DDBJ whole genome shotgun (WGS) entry which is preliminary data.</text>
</comment>
<evidence type="ECO:0000256" key="7">
    <source>
        <dbReference type="ARBA" id="ARBA00022741"/>
    </source>
</evidence>
<proteinExistence type="predicted"/>
<evidence type="ECO:0000259" key="15">
    <source>
        <dbReference type="PROSITE" id="PS50885"/>
    </source>
</evidence>
<dbReference type="Pfam" id="PF00512">
    <property type="entry name" value="HisKA"/>
    <property type="match status" value="1"/>
</dbReference>
<dbReference type="SMART" id="SM00387">
    <property type="entry name" value="HATPase_c"/>
    <property type="match status" value="1"/>
</dbReference>